<dbReference type="InterPro" id="IPR013022">
    <property type="entry name" value="Xyl_isomerase-like_TIM-brl"/>
</dbReference>
<feature type="transmembrane region" description="Helical" evidence="2">
    <location>
        <begin position="6"/>
        <end position="25"/>
    </location>
</feature>
<protein>
    <recommendedName>
        <fullName evidence="3">Xylose isomerase-like TIM barrel domain-containing protein</fullName>
    </recommendedName>
</protein>
<evidence type="ECO:0000313" key="5">
    <source>
        <dbReference type="Proteomes" id="UP000051950"/>
    </source>
</evidence>
<dbReference type="Pfam" id="PF01261">
    <property type="entry name" value="AP_endonuc_2"/>
    <property type="match status" value="1"/>
</dbReference>
<dbReference type="InterPro" id="IPR050417">
    <property type="entry name" value="Sugar_Epim/Isomerase"/>
</dbReference>
<dbReference type="InterPro" id="IPR036237">
    <property type="entry name" value="Xyl_isomerase-like_sf"/>
</dbReference>
<proteinExistence type="predicted"/>
<dbReference type="PANTHER" id="PTHR43489">
    <property type="entry name" value="ISOMERASE"/>
    <property type="match status" value="1"/>
</dbReference>
<evidence type="ECO:0000313" key="4">
    <source>
        <dbReference type="EMBL" id="KRT13489.1"/>
    </source>
</evidence>
<dbReference type="SUPFAM" id="SSF51658">
    <property type="entry name" value="Xylose isomerase-like"/>
    <property type="match status" value="1"/>
</dbReference>
<keyword evidence="1" id="KW-0413">Isomerase</keyword>
<reference evidence="4 5" key="1">
    <citation type="submission" date="2015-11" db="EMBL/GenBank/DDBJ databases">
        <title>Sequence of Pedobacter ginsenosidimutans.</title>
        <authorList>
            <person name="Carson E."/>
            <person name="Keyser V."/>
            <person name="Newman J."/>
            <person name="Miller J."/>
        </authorList>
    </citation>
    <scope>NUCLEOTIDE SEQUENCE [LARGE SCALE GENOMIC DNA]</scope>
    <source>
        <strain evidence="4 5">KACC 14530</strain>
    </source>
</reference>
<evidence type="ECO:0000256" key="1">
    <source>
        <dbReference type="ARBA" id="ARBA00023235"/>
    </source>
</evidence>
<accession>A0A0T5VI88</accession>
<dbReference type="EMBL" id="LMZQ01000042">
    <property type="protein sequence ID" value="KRT13489.1"/>
    <property type="molecule type" value="Genomic_DNA"/>
</dbReference>
<sequence>MRSTKFSYLAFFICLIYIGFCGFISDKDKQVYPRLGIVSGLTQDSLAYASGFKMIGESVPKMLSPALTDDQFRANLKKIKAAKCKVLTCNLFYPANIKIAGPEVDETKVLTYTETVLSRAQQAGIKFIVLGSSGARSIPADYNVVKAKLDFISLGKKLAQIAGKYKVTILLENLETTETNFITSLKSAAEIVREIDHPNFRLNADIFHMMREGESPDEIIEAGTLIAFSEVAEKQNRSLPGVMGDDFKPYLRALHKINYKGFIFMEGSIKNAAVEMPLAFKYLSAQIAEVYSEKKAD</sequence>
<keyword evidence="5" id="KW-1185">Reference proteome</keyword>
<dbReference type="Proteomes" id="UP000051950">
    <property type="component" value="Unassembled WGS sequence"/>
</dbReference>
<organism evidence="4 5">
    <name type="scientific">Pedobacter ginsenosidimutans</name>
    <dbReference type="NCBI Taxonomy" id="687842"/>
    <lineage>
        <taxon>Bacteria</taxon>
        <taxon>Pseudomonadati</taxon>
        <taxon>Bacteroidota</taxon>
        <taxon>Sphingobacteriia</taxon>
        <taxon>Sphingobacteriales</taxon>
        <taxon>Sphingobacteriaceae</taxon>
        <taxon>Pedobacter</taxon>
    </lineage>
</organism>
<dbReference type="AlphaFoldDB" id="A0A0T5VI88"/>
<dbReference type="GO" id="GO:0016853">
    <property type="term" value="F:isomerase activity"/>
    <property type="evidence" value="ECO:0007669"/>
    <property type="project" value="UniProtKB-KW"/>
</dbReference>
<dbReference type="OrthoDB" id="9814946at2"/>
<gene>
    <name evidence="4" type="ORF">ASU31_24235</name>
</gene>
<dbReference type="RefSeq" id="WP_057934824.1">
    <property type="nucleotide sequence ID" value="NZ_LMZQ01000042.1"/>
</dbReference>
<comment type="caution">
    <text evidence="4">The sequence shown here is derived from an EMBL/GenBank/DDBJ whole genome shotgun (WGS) entry which is preliminary data.</text>
</comment>
<dbReference type="Gene3D" id="3.20.20.150">
    <property type="entry name" value="Divalent-metal-dependent TIM barrel enzymes"/>
    <property type="match status" value="1"/>
</dbReference>
<feature type="domain" description="Xylose isomerase-like TIM barrel" evidence="3">
    <location>
        <begin position="49"/>
        <end position="268"/>
    </location>
</feature>
<dbReference type="STRING" id="687842.ASU31_24235"/>
<evidence type="ECO:0000259" key="3">
    <source>
        <dbReference type="Pfam" id="PF01261"/>
    </source>
</evidence>
<name>A0A0T5VI88_9SPHI</name>
<evidence type="ECO:0000256" key="2">
    <source>
        <dbReference type="SAM" id="Phobius"/>
    </source>
</evidence>
<keyword evidence="2" id="KW-0472">Membrane</keyword>
<keyword evidence="2" id="KW-1133">Transmembrane helix</keyword>
<keyword evidence="2" id="KW-0812">Transmembrane</keyword>